<keyword evidence="2 5" id="KW-0812">Transmembrane</keyword>
<evidence type="ECO:0000313" key="7">
    <source>
        <dbReference type="Proteomes" id="UP001205603"/>
    </source>
</evidence>
<keyword evidence="7" id="KW-1185">Reference proteome</keyword>
<keyword evidence="3 5" id="KW-1133">Transmembrane helix</keyword>
<feature type="transmembrane region" description="Helical" evidence="5">
    <location>
        <begin position="93"/>
        <end position="117"/>
    </location>
</feature>
<dbReference type="Pfam" id="PF04172">
    <property type="entry name" value="LrgB"/>
    <property type="match status" value="1"/>
</dbReference>
<dbReference type="EMBL" id="JANDHW010000005">
    <property type="protein sequence ID" value="MCP9611702.1"/>
    <property type="molecule type" value="Genomic_DNA"/>
</dbReference>
<protein>
    <submittedName>
        <fullName evidence="6">LrgB family protein</fullName>
    </submittedName>
</protein>
<dbReference type="RefSeq" id="WP_255026667.1">
    <property type="nucleotide sequence ID" value="NZ_JANDHW010000005.1"/>
</dbReference>
<feature type="transmembrane region" description="Helical" evidence="5">
    <location>
        <begin position="6"/>
        <end position="26"/>
    </location>
</feature>
<sequence>MNELLSSAPFLLFLVMGSYLAGVFIYTRSHIALLHPIIISIAVIIGVLKWAGVDYDTFLEGSYIIHFMLGPSVVALGYVLYEQIGYLKGKVISITSSVIVGSFVGIISVIAICKIMGVDRSIMASLEPKSVTTPIALSLSAKSGGIPSLTAITVVICGILGGIIGPFILRKLHIKSRVAKGLALGAAAHGLGTARAIELGAVEGAISGLAIGLMGIMTSLLIPLIERFFTS</sequence>
<proteinExistence type="predicted"/>
<evidence type="ECO:0000313" key="6">
    <source>
        <dbReference type="EMBL" id="MCP9611702.1"/>
    </source>
</evidence>
<dbReference type="InterPro" id="IPR007300">
    <property type="entry name" value="CidB/LrgB"/>
</dbReference>
<gene>
    <name evidence="6" type="ORF">NMU02_06320</name>
</gene>
<keyword evidence="4 5" id="KW-0472">Membrane</keyword>
<reference evidence="6 7" key="1">
    <citation type="submission" date="2022-07" db="EMBL/GenBank/DDBJ databases">
        <title>Fecal culturing of patients with breast cancer.</title>
        <authorList>
            <person name="Teng N.M.Y."/>
            <person name="Kiu R."/>
            <person name="Evans R."/>
            <person name="Baker D.J."/>
            <person name="Zenner C."/>
            <person name="Robinson S.D."/>
            <person name="Hall L.J."/>
        </authorList>
    </citation>
    <scope>NUCLEOTIDE SEQUENCE [LARGE SCALE GENOMIC DNA]</scope>
    <source>
        <strain evidence="6 7">LH1063</strain>
    </source>
</reference>
<name>A0ABT1MGD2_9BACT</name>
<feature type="transmembrane region" description="Helical" evidence="5">
    <location>
        <begin position="146"/>
        <end position="169"/>
    </location>
</feature>
<evidence type="ECO:0000256" key="2">
    <source>
        <dbReference type="ARBA" id="ARBA00022692"/>
    </source>
</evidence>
<evidence type="ECO:0000256" key="4">
    <source>
        <dbReference type="ARBA" id="ARBA00023136"/>
    </source>
</evidence>
<comment type="subcellular location">
    <subcellularLocation>
        <location evidence="1">Membrane</location>
        <topology evidence="1">Multi-pass membrane protein</topology>
    </subcellularLocation>
</comment>
<organism evidence="6 7">
    <name type="scientific">Coprobacter tertius</name>
    <dbReference type="NCBI Taxonomy" id="2944915"/>
    <lineage>
        <taxon>Bacteria</taxon>
        <taxon>Pseudomonadati</taxon>
        <taxon>Bacteroidota</taxon>
        <taxon>Bacteroidia</taxon>
        <taxon>Bacteroidales</taxon>
        <taxon>Barnesiellaceae</taxon>
        <taxon>Coprobacter</taxon>
    </lineage>
</organism>
<feature type="transmembrane region" description="Helical" evidence="5">
    <location>
        <begin position="63"/>
        <end position="81"/>
    </location>
</feature>
<comment type="caution">
    <text evidence="6">The sequence shown here is derived from an EMBL/GenBank/DDBJ whole genome shotgun (WGS) entry which is preliminary data.</text>
</comment>
<dbReference type="PANTHER" id="PTHR30249">
    <property type="entry name" value="PUTATIVE SEROTONIN TRANSPORTER"/>
    <property type="match status" value="1"/>
</dbReference>
<evidence type="ECO:0000256" key="5">
    <source>
        <dbReference type="SAM" id="Phobius"/>
    </source>
</evidence>
<evidence type="ECO:0000256" key="3">
    <source>
        <dbReference type="ARBA" id="ARBA00022989"/>
    </source>
</evidence>
<dbReference type="Proteomes" id="UP001205603">
    <property type="component" value="Unassembled WGS sequence"/>
</dbReference>
<feature type="transmembrane region" description="Helical" evidence="5">
    <location>
        <begin position="33"/>
        <end position="51"/>
    </location>
</feature>
<accession>A0ABT1MGD2</accession>
<feature type="transmembrane region" description="Helical" evidence="5">
    <location>
        <begin position="205"/>
        <end position="225"/>
    </location>
</feature>
<dbReference type="PANTHER" id="PTHR30249:SF0">
    <property type="entry name" value="PLASTIDAL GLYCOLATE_GLYCERATE TRANSLOCATOR 1, CHLOROPLASTIC"/>
    <property type="match status" value="1"/>
</dbReference>
<evidence type="ECO:0000256" key="1">
    <source>
        <dbReference type="ARBA" id="ARBA00004141"/>
    </source>
</evidence>